<dbReference type="GO" id="GO:0003677">
    <property type="term" value="F:DNA binding"/>
    <property type="evidence" value="ECO:0007669"/>
    <property type="project" value="TreeGrafter"/>
</dbReference>
<dbReference type="PANTHER" id="PTHR18964:SF149">
    <property type="entry name" value="BIFUNCTIONAL UDP-N-ACETYLGLUCOSAMINE 2-EPIMERASE_N-ACETYLMANNOSAMINE KINASE"/>
    <property type="match status" value="1"/>
</dbReference>
<name>A0A4R2SSA9_9PAST</name>
<dbReference type="OrthoDB" id="3189808at2"/>
<evidence type="ECO:0000256" key="1">
    <source>
        <dbReference type="ARBA" id="ARBA00006479"/>
    </source>
</evidence>
<keyword evidence="3" id="KW-1185">Reference proteome</keyword>
<dbReference type="InterPro" id="IPR036388">
    <property type="entry name" value="WH-like_DNA-bd_sf"/>
</dbReference>
<proteinExistence type="inferred from homology"/>
<gene>
    <name evidence="2" type="ORF">EDC44_12430</name>
</gene>
<protein>
    <submittedName>
        <fullName evidence="2">Transcriptional regulator of PTS protein</fullName>
    </submittedName>
</protein>
<reference evidence="2 3" key="1">
    <citation type="submission" date="2019-03" db="EMBL/GenBank/DDBJ databases">
        <title>Genomic Encyclopedia of Type Strains, Phase IV (KMG-IV): sequencing the most valuable type-strain genomes for metagenomic binning, comparative biology and taxonomic classification.</title>
        <authorList>
            <person name="Goeker M."/>
        </authorList>
    </citation>
    <scope>NUCLEOTIDE SEQUENCE [LARGE SCALE GENOMIC DNA]</scope>
    <source>
        <strain evidence="2 3">DSM 28404</strain>
    </source>
</reference>
<dbReference type="InterPro" id="IPR036390">
    <property type="entry name" value="WH_DNA-bd_sf"/>
</dbReference>
<dbReference type="GO" id="GO:0006351">
    <property type="term" value="P:DNA-templated transcription"/>
    <property type="evidence" value="ECO:0007669"/>
    <property type="project" value="TreeGrafter"/>
</dbReference>
<evidence type="ECO:0000313" key="2">
    <source>
        <dbReference type="EMBL" id="TCP92230.1"/>
    </source>
</evidence>
<dbReference type="AlphaFoldDB" id="A0A4R2SSA9"/>
<organism evidence="2 3">
    <name type="scientific">Cricetibacter osteomyelitidis</name>
    <dbReference type="NCBI Taxonomy" id="1521931"/>
    <lineage>
        <taxon>Bacteria</taxon>
        <taxon>Pseudomonadati</taxon>
        <taxon>Pseudomonadota</taxon>
        <taxon>Gammaproteobacteria</taxon>
        <taxon>Pasteurellales</taxon>
        <taxon>Pasteurellaceae</taxon>
        <taxon>Cricetibacter</taxon>
    </lineage>
</organism>
<dbReference type="Gene3D" id="1.10.10.10">
    <property type="entry name" value="Winged helix-like DNA-binding domain superfamily/Winged helix DNA-binding domain"/>
    <property type="match status" value="1"/>
</dbReference>
<dbReference type="InterPro" id="IPR000600">
    <property type="entry name" value="ROK"/>
</dbReference>
<dbReference type="PANTHER" id="PTHR18964">
    <property type="entry name" value="ROK (REPRESSOR, ORF, KINASE) FAMILY"/>
    <property type="match status" value="1"/>
</dbReference>
<comment type="similarity">
    <text evidence="1">Belongs to the ROK (NagC/XylR) family.</text>
</comment>
<comment type="caution">
    <text evidence="2">The sequence shown here is derived from an EMBL/GenBank/DDBJ whole genome shotgun (WGS) entry which is preliminary data.</text>
</comment>
<dbReference type="EMBL" id="SLYB01000024">
    <property type="protein sequence ID" value="TCP92230.1"/>
    <property type="molecule type" value="Genomic_DNA"/>
</dbReference>
<dbReference type="RefSeq" id="WP_131978272.1">
    <property type="nucleotide sequence ID" value="NZ_SLYB01000024.1"/>
</dbReference>
<accession>A0A4R2SSA9</accession>
<dbReference type="SUPFAM" id="SSF46785">
    <property type="entry name" value="Winged helix' DNA-binding domain"/>
    <property type="match status" value="1"/>
</dbReference>
<evidence type="ECO:0000313" key="3">
    <source>
        <dbReference type="Proteomes" id="UP000295763"/>
    </source>
</evidence>
<dbReference type="Gene3D" id="3.30.420.40">
    <property type="match status" value="2"/>
</dbReference>
<sequence>MARKKMDSLLSSVKVQHLGRVYRLIEQFDLISRIDLSKLSGFVPASITALTRDLIGAQFIMERTSQSTVVRGRPAMGLCISPFYWQTLCATLTEDRLDIVLCDLTDEIFAHQQYTLMQEDFLNLEQIVLNHVLSFAEQNKDKISHLLAFSIAVAGQLDKEKQTIRLGTHYLNLDLNELFEPYFKVPVIVSEYFKDWVAAESTLGSAINCNDVLFLQLDDVINLSVLLQGQFLQTDKQIRMNINRVNLPKVTPWSEQINQHLSEIEKYEFQHQLTHEAIYQLIDLAFPNNALENTSQKINFLCTQANENNESAVKILHHLADSLSYVLMNLVNMFSSEKIVISSSLLGAKKIFLERLNKKLNENLLLDELHVEIATSKYPWNSAVVANSAIKQCLYDGSLLAHVLVS</sequence>
<dbReference type="Pfam" id="PF00480">
    <property type="entry name" value="ROK"/>
    <property type="match status" value="2"/>
</dbReference>
<dbReference type="Proteomes" id="UP000295763">
    <property type="component" value="Unassembled WGS sequence"/>
</dbReference>
<dbReference type="InterPro" id="IPR043129">
    <property type="entry name" value="ATPase_NBD"/>
</dbReference>
<dbReference type="SUPFAM" id="SSF53067">
    <property type="entry name" value="Actin-like ATPase domain"/>
    <property type="match status" value="2"/>
</dbReference>